<keyword evidence="4" id="KW-1185">Reference proteome</keyword>
<feature type="domain" description="PSI" evidence="2">
    <location>
        <begin position="2411"/>
        <end position="2472"/>
    </location>
</feature>
<feature type="domain" description="PSI" evidence="2">
    <location>
        <begin position="1538"/>
        <end position="1587"/>
    </location>
</feature>
<proteinExistence type="predicted"/>
<reference evidence="3" key="1">
    <citation type="submission" date="2021-01" db="EMBL/GenBank/DDBJ databases">
        <authorList>
            <consortium name="Genoscope - CEA"/>
            <person name="William W."/>
        </authorList>
    </citation>
    <scope>NUCLEOTIDE SEQUENCE</scope>
</reference>
<sequence>MLTHQMFCNYFPLDSIACVGKTQGIKCYYNQFESSCMDTSSTSHGCLPTLNQLACLNQLTNQMGEEARCIFGKRCVSIKPTHLAKLGCYERFSKYSCTNVANKDCIWDGNKCTEYLSNISDGEQCELIFGNSVTPSLCQKIKNLKCMNGGFSQDYKCVSVNEQGLAKLKCTDLGINHDTCVSITTSNQQCIFIQNKCQEIKSVNINKCEMNLNRLGCLGIFNPKLQCQWKSGKCQTFVKTIDLKCENVKEVNQSVCQEFEGKCKFDTQNFVCKVPAIADKLTCNTKGLTKELCLSLKNQYCTFTNGKCETITLEDLKQFQCEMLLNEDACVNVQTQYQFCKWDGQSCIRQIINQDLDCELDKSDTTTKYNGNVCQAISKPNVSCKYNASTHRCMNSDVNDLCESPFINLFGCVSITKSGLPCQWTLNGCIQIEIKSLETTCDSLQFANPNACSQVYENSSIGCYFNQATSKCESIDTSSSIGLNLLNTLECQNKKIGLNRIACASITTQGQICRWNQSQCQQIKKKVDVAQVECLKMQFVNPQACALVEYGKEPCRYLEIEKSCVNSLISTMTCNTAGINTYACAQVSGSCYFDTDLNKCKELDSANPDSAAQVTELLQNMQCQSSSPTKDVCQQIITIGQLCQWSERQSRCLDQQVLLNQKCSNYSTGVKVNANVCAAIEMEFPDYDYRIGINSDVDRGYCKFMPETGTCSKNTDLCTTPCCTEKIGINAHSCSRYSSQAVGVYCFFGSNLRCQQLTSDVVDISKPDVVKNYYNANQMRCSQMNKNSCHMIEWSTKQLCYYNGKSCVNINYSNYGNLDIFIQFPAILNKYGCLAIEATVTNRNTLKYFLYDVINKRCKLNTVTNYATCGAAQGNSNVCLRFTPDVLCKWNPNLLSCQEITSDEYDEIYTCSYNQNQKACIENPNTACQFSFTTDKCIDAPTDVDCDYFNSNGPVGSTACVRITQDGQLCEYNSSTKTCKYTNMSSSNCSVPGANSITCYKNTGGQCRWDPQAYECYENQTEISLLGCEDYINKNLCLLVTKEPCYWDNTKFKCLKLILTDKQFVSSNNLYNRLGCYSITGGAFYHNSNYQCLSLSAKNKDCQDDYLNEYACLFHTQSHDCYFDYSQSPTGYKCKPFTSDQTKCSTAIAISIEVCMKIPSSCYFNLNTLKCVDVEITETQTCTNLKSQQTIGYYYNKIACASISEYLDQTDGYRVCYGVTNNAQQCNFEKYCYWQSATKTCEILQPTYNFVFDANIQEPCQDSNGQNNICTRSVCYENNLISSYSKCDITYSRALCLQFVQEQCYFDINQGGCLPLSNNEHKLPDCSSLVQTCNVSATPGVICELSAADPDQQPGKSCKSIVRNIKKCITNGTAQLALTCNDYKDESSPIICASAADACRLNTKCVASQPSLNQGEVLSDKCDKSMSKTMCEAMGCNFTKLNYCQKTESVPQITSTNKYYLCYEVNKLQLSNRDAICSQVDQSCIYSSKCEDATGFTCSQLISNKVSKKACISCSGTKVKYDPVTYRCSVVTTETFTSCDANLNQSACLISTPNLLCKWDSNQCTLIQKLSDETSNDCTIYNQYTCPQITTANCYVNISTSLCSPFNPLLAKCSDIKQKELCIQSNFERCKWDETQTDNKCVGVTSETDYTNCSIANQYGCLNMVSKQCGWSSENNACYSQIDPDQTNDSFSFKIDFSKTECNKFVKIDSDNPDRNLFNFNSLVCSKLAIEKACIRDEQYRCREAVSADILKCDSPGLNEYACVNRAVGKCKYDTTKFSCVEDLTTTIGCSDKLNVEACINQDKICKFVSNKCQEYDLSSYTNIKDSDKFPYSMKVCSYFDNLITTSIVYSFEKMRCVKATNREPFITNCTQLGINKFACLNKTTGNCQYDSTKKQCLSVTREMLTNVTACDPTFNWAACISINAKCQFKDNQCQAVPDTTLCQDLQNASVATNQVVCLTRQNVTDQPCKWNTQTKVCNVVTGSTEVCSQPGLNKLGCIFNTLGSMCIYLDGQCTDNYENVNCTSLINRDKCYSIRTKGQYCQFDSKLGCIDTPTPQTTLAECLNSLKTNPLSCSLSTDIPCFYDNTNNVCKKFEYPIDSNYSLFYSWSNRLSFNKKACLMYVENNLAVYWMDECLEIPTSEFSSLTCNKPVNKWGCLKITNPLANCKFNSATSTCEEADLSTYVTKSCSTIVDVNNARFCEINNNNNDKCQYDNSNRSCINVTTAITECENKGYNIYACNTNSTLCQFNNNKCYLKSTTGKLFCKDASSNLDDCKNVQKEGCDTSCQSIPDYSTINCENAINSYGCTKIVKSQQYCIFTNQKCTFTNPKTLQSTICKNITNINNPIFCEQSGDVGCYYDNDSHSCKTTTTKSAFGCVRGINQIACLSSTTSTLQCKFLDYCYGPNSAFLNCDVTANSDPNACCQNASTIESCLFQDKLKCSWNPNTSTCVSYVTEELECGLIQFKSKLVCLSKVGTFCVFNTELKKCEQIQPISCNQAQSYQQCQSIDMIPCIWDNLYQICKFKVKENQDECEDIKSGYGNRLACLSVERLGQTCQFTSGQCQTYNESKTENNCLNNINKVACTQQQSSKCYWKYSVIKIKKTPWSQETDLQIGECNVFTDFNTSSCEEYLSYLSCLSVSTTGKQCRWQSGKCQQIEFTKSTIFSPKDLILVNSNACSLINNGDFVQYNPKSYTCKLVSDLESITCQPLTEGINKQVCLKIKSQSCLWDDVSLKCIFKNTRLLVEKQIQQNRLLQSSFTCKRDGIGPKLCKQLNFDLPCGSVDDGCDLINLNTATCEDPGLNKYACLNLTTGPCAWIKDDDSDYYHCEEFYPYTTCVDIEYSINSIACTYVEDDPCVYNKLKKNCEIPSVQYNVCEIEGINAIACSSIKGCLFKDQKCITWDPNYNILCNQAEKANQSICQLAIDRCKYSELTFGCVASTITDNCYTNGLSALGCNVLDECSWSNNACQCISYQNKFPDCSSITEYTKCANIDYCYFEVSQSRSSKDITQYLKNTNYGTCRIKTCADVEVNKCNFTTIDQTACYLNSKAKCLAANKCEDISDSSLTCLQYQVNNHSCRSKSNNTCQTLDCNQILDKSECELYSNECVFAGFCKKISCEYMGKSQCLLNNCDWNSTLEKCQIQLDCSQITVADTCISKKQGDYQCAWLTTISGQKQCTSTGCRYLGSQQGDCMGTHIGTDVCVQMIDFSCVACQEIKDACICLNQSQFCTYDKISQKCSSKSCQHHNKEDCPVTHCKFNSNTNICQPLCQYNYNQQQCNQDDQCLWNTTNQICVAYIKPVVIEQINLPSPDSNRILDIIILILIMIY</sequence>
<dbReference type="OrthoDB" id="287206at2759"/>
<feature type="domain" description="PSI" evidence="2">
    <location>
        <begin position="320"/>
        <end position="375"/>
    </location>
</feature>
<comment type="caution">
    <text evidence="3">The sequence shown here is derived from an EMBL/GenBank/DDBJ whole genome shotgun (WGS) entry which is preliminary data.</text>
</comment>
<dbReference type="SMART" id="SM00423">
    <property type="entry name" value="PSI"/>
    <property type="match status" value="4"/>
</dbReference>
<dbReference type="OMA" id="ACALVEY"/>
<gene>
    <name evidence="3" type="ORF">POCTA_138.1.T0120084</name>
</gene>
<keyword evidence="1" id="KW-0325">Glycoprotein</keyword>
<feature type="domain" description="PSI" evidence="2">
    <location>
        <begin position="87"/>
        <end position="139"/>
    </location>
</feature>
<name>A0A8S1SJP2_PAROT</name>
<dbReference type="Proteomes" id="UP000683925">
    <property type="component" value="Unassembled WGS sequence"/>
</dbReference>
<evidence type="ECO:0000256" key="1">
    <source>
        <dbReference type="ARBA" id="ARBA00023180"/>
    </source>
</evidence>
<dbReference type="EMBL" id="CAJJDP010000011">
    <property type="protein sequence ID" value="CAD8140785.1"/>
    <property type="molecule type" value="Genomic_DNA"/>
</dbReference>
<organism evidence="3 4">
    <name type="scientific">Paramecium octaurelia</name>
    <dbReference type="NCBI Taxonomy" id="43137"/>
    <lineage>
        <taxon>Eukaryota</taxon>
        <taxon>Sar</taxon>
        <taxon>Alveolata</taxon>
        <taxon>Ciliophora</taxon>
        <taxon>Intramacronucleata</taxon>
        <taxon>Oligohymenophorea</taxon>
        <taxon>Peniculida</taxon>
        <taxon>Parameciidae</taxon>
        <taxon>Paramecium</taxon>
    </lineage>
</organism>
<dbReference type="InterPro" id="IPR016201">
    <property type="entry name" value="PSI"/>
</dbReference>
<protein>
    <recommendedName>
        <fullName evidence="2">PSI domain-containing protein</fullName>
    </recommendedName>
</protein>
<evidence type="ECO:0000313" key="4">
    <source>
        <dbReference type="Proteomes" id="UP000683925"/>
    </source>
</evidence>
<evidence type="ECO:0000313" key="3">
    <source>
        <dbReference type="EMBL" id="CAD8140785.1"/>
    </source>
</evidence>
<accession>A0A8S1SJP2</accession>
<evidence type="ECO:0000259" key="2">
    <source>
        <dbReference type="SMART" id="SM00423"/>
    </source>
</evidence>